<organism evidence="2 3">
    <name type="scientific">Lasiosphaeria ovina</name>
    <dbReference type="NCBI Taxonomy" id="92902"/>
    <lineage>
        <taxon>Eukaryota</taxon>
        <taxon>Fungi</taxon>
        <taxon>Dikarya</taxon>
        <taxon>Ascomycota</taxon>
        <taxon>Pezizomycotina</taxon>
        <taxon>Sordariomycetes</taxon>
        <taxon>Sordariomycetidae</taxon>
        <taxon>Sordariales</taxon>
        <taxon>Lasiosphaeriaceae</taxon>
        <taxon>Lasiosphaeria</taxon>
    </lineage>
</organism>
<protein>
    <submittedName>
        <fullName evidence="2">Uncharacterized protein</fullName>
    </submittedName>
</protein>
<gene>
    <name evidence="2" type="ORF">B0T24DRAFT_673124</name>
</gene>
<reference evidence="2" key="2">
    <citation type="submission" date="2023-06" db="EMBL/GenBank/DDBJ databases">
        <authorList>
            <consortium name="Lawrence Berkeley National Laboratory"/>
            <person name="Haridas S."/>
            <person name="Hensen N."/>
            <person name="Bonometti L."/>
            <person name="Westerberg I."/>
            <person name="Brannstrom I.O."/>
            <person name="Guillou S."/>
            <person name="Cros-Aarteil S."/>
            <person name="Calhoun S."/>
            <person name="Kuo A."/>
            <person name="Mondo S."/>
            <person name="Pangilinan J."/>
            <person name="Riley R."/>
            <person name="Labutti K."/>
            <person name="Andreopoulos B."/>
            <person name="Lipzen A."/>
            <person name="Chen C."/>
            <person name="Yanf M."/>
            <person name="Daum C."/>
            <person name="Ng V."/>
            <person name="Clum A."/>
            <person name="Steindorff A."/>
            <person name="Ohm R."/>
            <person name="Martin F."/>
            <person name="Silar P."/>
            <person name="Natvig D."/>
            <person name="Lalanne C."/>
            <person name="Gautier V."/>
            <person name="Ament-Velasquez S.L."/>
            <person name="Kruys A."/>
            <person name="Hutchinson M.I."/>
            <person name="Powell A.J."/>
            <person name="Barry K."/>
            <person name="Miller A.N."/>
            <person name="Grigoriev I.V."/>
            <person name="Debuchy R."/>
            <person name="Gladieux P."/>
            <person name="Thoren M.H."/>
            <person name="Johannesson H."/>
        </authorList>
    </citation>
    <scope>NUCLEOTIDE SEQUENCE</scope>
    <source>
        <strain evidence="2">CBS 958.72</strain>
    </source>
</reference>
<reference evidence="2" key="1">
    <citation type="journal article" date="2023" name="Mol. Phylogenet. Evol.">
        <title>Genome-scale phylogeny and comparative genomics of the fungal order Sordariales.</title>
        <authorList>
            <person name="Hensen N."/>
            <person name="Bonometti L."/>
            <person name="Westerberg I."/>
            <person name="Brannstrom I.O."/>
            <person name="Guillou S."/>
            <person name="Cros-Aarteil S."/>
            <person name="Calhoun S."/>
            <person name="Haridas S."/>
            <person name="Kuo A."/>
            <person name="Mondo S."/>
            <person name="Pangilinan J."/>
            <person name="Riley R."/>
            <person name="LaButti K."/>
            <person name="Andreopoulos B."/>
            <person name="Lipzen A."/>
            <person name="Chen C."/>
            <person name="Yan M."/>
            <person name="Daum C."/>
            <person name="Ng V."/>
            <person name="Clum A."/>
            <person name="Steindorff A."/>
            <person name="Ohm R.A."/>
            <person name="Martin F."/>
            <person name="Silar P."/>
            <person name="Natvig D.O."/>
            <person name="Lalanne C."/>
            <person name="Gautier V."/>
            <person name="Ament-Velasquez S.L."/>
            <person name="Kruys A."/>
            <person name="Hutchinson M.I."/>
            <person name="Powell A.J."/>
            <person name="Barry K."/>
            <person name="Miller A.N."/>
            <person name="Grigoriev I.V."/>
            <person name="Debuchy R."/>
            <person name="Gladieux P."/>
            <person name="Hiltunen Thoren M."/>
            <person name="Johannesson H."/>
        </authorList>
    </citation>
    <scope>NUCLEOTIDE SEQUENCE</scope>
    <source>
        <strain evidence="2">CBS 958.72</strain>
    </source>
</reference>
<dbReference type="Proteomes" id="UP001287356">
    <property type="component" value="Unassembled WGS sequence"/>
</dbReference>
<dbReference type="EMBL" id="JAULSN010000001">
    <property type="protein sequence ID" value="KAK3383225.1"/>
    <property type="molecule type" value="Genomic_DNA"/>
</dbReference>
<proteinExistence type="predicted"/>
<feature type="compositionally biased region" description="Basic and acidic residues" evidence="1">
    <location>
        <begin position="359"/>
        <end position="371"/>
    </location>
</feature>
<evidence type="ECO:0000256" key="1">
    <source>
        <dbReference type="SAM" id="MobiDB-lite"/>
    </source>
</evidence>
<evidence type="ECO:0000313" key="3">
    <source>
        <dbReference type="Proteomes" id="UP001287356"/>
    </source>
</evidence>
<accession>A0AAE0NKQ6</accession>
<feature type="region of interest" description="Disordered" evidence="1">
    <location>
        <begin position="329"/>
        <end position="371"/>
    </location>
</feature>
<keyword evidence="3" id="KW-1185">Reference proteome</keyword>
<name>A0AAE0NKQ6_9PEZI</name>
<sequence length="408" mass="46261">MRRVGTTPHRREAQLPDIASPGGFSFRGVATWNRFLRLDEKTANFHYPDPVWSYSQEDGVLVYQVLDLATKQQVPVPFDIHQKHIRRVRLAQGVLVFEWAEAHPYHQLNDREVVHRHFVTVFDVVRVPTPAATTTEDRRPDQWTWEGTCRCEFKLHFLGLPLNRSDRFFSAHTSTHWAVYFWQPNRSLYQDDPIEQQATPSAAFAVVDGPVVGPVWVDAYGADGDVNMSFYRRVASAQAPTTPLPARRLGPGRLRWPGRLSDGPPGGYVAEPPARWLGLAPCWRHEDLPYLTVSEMVDFAAGFRVTARHCFMLETLSVHVRHAISVKGAAAEVDDDDEDGDSEISSSSRKATKKKKSKSDKNDTPGRREEVQFPDYLWPELLACSHIAGDERWIVGEDDSGHITIMKV</sequence>
<feature type="compositionally biased region" description="Acidic residues" evidence="1">
    <location>
        <begin position="332"/>
        <end position="342"/>
    </location>
</feature>
<comment type="caution">
    <text evidence="2">The sequence shown here is derived from an EMBL/GenBank/DDBJ whole genome shotgun (WGS) entry which is preliminary data.</text>
</comment>
<dbReference type="AlphaFoldDB" id="A0AAE0NKQ6"/>
<evidence type="ECO:0000313" key="2">
    <source>
        <dbReference type="EMBL" id="KAK3383225.1"/>
    </source>
</evidence>